<dbReference type="AlphaFoldDB" id="A0A517KWA6"/>
<dbReference type="OrthoDB" id="10486906at2759"/>
<evidence type="ECO:0000313" key="2">
    <source>
        <dbReference type="Proteomes" id="UP000316270"/>
    </source>
</evidence>
<gene>
    <name evidence="1" type="ORF">FKW77_005068</name>
</gene>
<organism evidence="1 2">
    <name type="scientific">Venturia effusa</name>
    <dbReference type="NCBI Taxonomy" id="50376"/>
    <lineage>
        <taxon>Eukaryota</taxon>
        <taxon>Fungi</taxon>
        <taxon>Dikarya</taxon>
        <taxon>Ascomycota</taxon>
        <taxon>Pezizomycotina</taxon>
        <taxon>Dothideomycetes</taxon>
        <taxon>Pleosporomycetidae</taxon>
        <taxon>Venturiales</taxon>
        <taxon>Venturiaceae</taxon>
        <taxon>Venturia</taxon>
    </lineage>
</organism>
<accession>A0A517KWA6</accession>
<sequence length="358" mass="41661">MHHQKILLVLAQHEDSLHGIWRESNAKVVQRGRSRKEILQHYSEPLVNDSMERAMHAIQENRRGPNFLSSAEAQTYFDAMEKIQSRTEEFLSQYEHGDEQLRLSGLVEDDSNSETKTAAKAVEQDQVVNSHPDQRTECRYFPRKHHITGEKIGWTEKKIYLQHKKHISAEYARILAKAPQLLCKGRTKEEILIYVTAVFQDLSTAAKIAAALSELFSASVFLYYKQIHDGILSLQSKYLALASDHLASLYDSERESIVKEMSEIKTYEWDYIFCKITEEGFMNYLRKAQEEINKLLESTGAHIEIIKMSHQEDEAYCAWEVELIALFSERKARTGKFMLKQEDMALEEMKMKLEKRHK</sequence>
<proteinExistence type="predicted"/>
<evidence type="ECO:0000313" key="1">
    <source>
        <dbReference type="EMBL" id="QDS67672.1"/>
    </source>
</evidence>
<keyword evidence="2" id="KW-1185">Reference proteome</keyword>
<name>A0A517KWA6_9PEZI</name>
<reference evidence="1 2" key="1">
    <citation type="submission" date="2019-07" db="EMBL/GenBank/DDBJ databases">
        <title>Finished genome of Venturia effusa.</title>
        <authorList>
            <person name="Young C.A."/>
            <person name="Cox M.P."/>
            <person name="Ganley A.R.D."/>
            <person name="David W.J."/>
        </authorList>
    </citation>
    <scope>NUCLEOTIDE SEQUENCE [LARGE SCALE GENOMIC DNA]</scope>
    <source>
        <strain evidence="2">albino</strain>
    </source>
</reference>
<dbReference type="Proteomes" id="UP000316270">
    <property type="component" value="Chromosome 1"/>
</dbReference>
<protein>
    <submittedName>
        <fullName evidence="1">Uncharacterized protein</fullName>
    </submittedName>
</protein>
<dbReference type="EMBL" id="CP042185">
    <property type="protein sequence ID" value="QDS67672.1"/>
    <property type="molecule type" value="Genomic_DNA"/>
</dbReference>